<dbReference type="InterPro" id="IPR006121">
    <property type="entry name" value="HMA_dom"/>
</dbReference>
<accession>A0A1F6N005</accession>
<dbReference type="Gene3D" id="3.30.70.100">
    <property type="match status" value="1"/>
</dbReference>
<protein>
    <recommendedName>
        <fullName evidence="1">HMA domain-containing protein</fullName>
    </recommendedName>
</protein>
<dbReference type="Pfam" id="PF00403">
    <property type="entry name" value="HMA"/>
    <property type="match status" value="1"/>
</dbReference>
<feature type="domain" description="HMA" evidence="1">
    <location>
        <begin position="7"/>
        <end position="66"/>
    </location>
</feature>
<gene>
    <name evidence="2" type="ORF">A2983_03935</name>
</gene>
<dbReference type="EMBL" id="MFQH01000025">
    <property type="protein sequence ID" value="OGH77249.1"/>
    <property type="molecule type" value="Genomic_DNA"/>
</dbReference>
<evidence type="ECO:0000313" key="3">
    <source>
        <dbReference type="Proteomes" id="UP000177040"/>
    </source>
</evidence>
<dbReference type="GO" id="GO:0046872">
    <property type="term" value="F:metal ion binding"/>
    <property type="evidence" value="ECO:0007669"/>
    <property type="project" value="InterPro"/>
</dbReference>
<evidence type="ECO:0000259" key="1">
    <source>
        <dbReference type="Pfam" id="PF00403"/>
    </source>
</evidence>
<dbReference type="SUPFAM" id="SSF55008">
    <property type="entry name" value="HMA, heavy metal-associated domain"/>
    <property type="match status" value="1"/>
</dbReference>
<dbReference type="CDD" id="cd00371">
    <property type="entry name" value="HMA"/>
    <property type="match status" value="1"/>
</dbReference>
<dbReference type="InterPro" id="IPR036163">
    <property type="entry name" value="HMA_dom_sf"/>
</dbReference>
<sequence>MDKKLILKISGMHCVSCAMNIDGELEDMGVKNSTTSYAKNETEVVFDENKFSDKDIIGVIEKLGYTIKP</sequence>
<dbReference type="Proteomes" id="UP000177040">
    <property type="component" value="Unassembled WGS sequence"/>
</dbReference>
<dbReference type="AlphaFoldDB" id="A0A1F6N005"/>
<comment type="caution">
    <text evidence="2">The sequence shown here is derived from an EMBL/GenBank/DDBJ whole genome shotgun (WGS) entry which is preliminary data.</text>
</comment>
<proteinExistence type="predicted"/>
<evidence type="ECO:0000313" key="2">
    <source>
        <dbReference type="EMBL" id="OGH77249.1"/>
    </source>
</evidence>
<reference evidence="2 3" key="1">
    <citation type="journal article" date="2016" name="Nat. Commun.">
        <title>Thousands of microbial genomes shed light on interconnected biogeochemical processes in an aquifer system.</title>
        <authorList>
            <person name="Anantharaman K."/>
            <person name="Brown C.T."/>
            <person name="Hug L.A."/>
            <person name="Sharon I."/>
            <person name="Castelle C.J."/>
            <person name="Probst A.J."/>
            <person name="Thomas B.C."/>
            <person name="Singh A."/>
            <person name="Wilkins M.J."/>
            <person name="Karaoz U."/>
            <person name="Brodie E.L."/>
            <person name="Williams K.H."/>
            <person name="Hubbard S.S."/>
            <person name="Banfield J.F."/>
        </authorList>
    </citation>
    <scope>NUCLEOTIDE SEQUENCE [LARGE SCALE GENOMIC DNA]</scope>
</reference>
<organism evidence="2 3">
    <name type="scientific">Candidatus Magasanikbacteria bacterium RIFCSPLOWO2_01_FULL_40_15</name>
    <dbReference type="NCBI Taxonomy" id="1798686"/>
    <lineage>
        <taxon>Bacteria</taxon>
        <taxon>Candidatus Magasanikiibacteriota</taxon>
    </lineage>
</organism>
<name>A0A1F6N005_9BACT</name>